<reference evidence="4" key="2">
    <citation type="submission" date="2022-01" db="EMBL/GenBank/DDBJ databases">
        <authorList>
            <person name="Yamashiro T."/>
            <person name="Shiraishi A."/>
            <person name="Satake H."/>
            <person name="Nakayama K."/>
        </authorList>
    </citation>
    <scope>NUCLEOTIDE SEQUENCE</scope>
</reference>
<feature type="region of interest" description="Disordered" evidence="2">
    <location>
        <begin position="221"/>
        <end position="248"/>
    </location>
</feature>
<feature type="region of interest" description="Disordered" evidence="2">
    <location>
        <begin position="175"/>
        <end position="195"/>
    </location>
</feature>
<dbReference type="EMBL" id="BQNB010014897">
    <property type="protein sequence ID" value="GJT33665.1"/>
    <property type="molecule type" value="Genomic_DNA"/>
</dbReference>
<dbReference type="SMART" id="SM00343">
    <property type="entry name" value="ZnF_C2HC"/>
    <property type="match status" value="1"/>
</dbReference>
<evidence type="ECO:0000313" key="4">
    <source>
        <dbReference type="EMBL" id="GJT33665.1"/>
    </source>
</evidence>
<evidence type="ECO:0000256" key="1">
    <source>
        <dbReference type="PROSITE-ProRule" id="PRU00047"/>
    </source>
</evidence>
<gene>
    <name evidence="4" type="ORF">Tco_0924084</name>
</gene>
<evidence type="ECO:0000313" key="5">
    <source>
        <dbReference type="Proteomes" id="UP001151760"/>
    </source>
</evidence>
<comment type="caution">
    <text evidence="4">The sequence shown here is derived from an EMBL/GenBank/DDBJ whole genome shotgun (WGS) entry which is preliminary data.</text>
</comment>
<protein>
    <submittedName>
        <fullName evidence="4">Zf-CCHC domain-containing protein</fullName>
    </submittedName>
</protein>
<keyword evidence="5" id="KW-1185">Reference proteome</keyword>
<dbReference type="SUPFAM" id="SSF57756">
    <property type="entry name" value="Retrovirus zinc finger-like domains"/>
    <property type="match status" value="1"/>
</dbReference>
<proteinExistence type="predicted"/>
<organism evidence="4 5">
    <name type="scientific">Tanacetum coccineum</name>
    <dbReference type="NCBI Taxonomy" id="301880"/>
    <lineage>
        <taxon>Eukaryota</taxon>
        <taxon>Viridiplantae</taxon>
        <taxon>Streptophyta</taxon>
        <taxon>Embryophyta</taxon>
        <taxon>Tracheophyta</taxon>
        <taxon>Spermatophyta</taxon>
        <taxon>Magnoliopsida</taxon>
        <taxon>eudicotyledons</taxon>
        <taxon>Gunneridae</taxon>
        <taxon>Pentapetalae</taxon>
        <taxon>asterids</taxon>
        <taxon>campanulids</taxon>
        <taxon>Asterales</taxon>
        <taxon>Asteraceae</taxon>
        <taxon>Asteroideae</taxon>
        <taxon>Anthemideae</taxon>
        <taxon>Anthemidinae</taxon>
        <taxon>Tanacetum</taxon>
    </lineage>
</organism>
<evidence type="ECO:0000259" key="3">
    <source>
        <dbReference type="PROSITE" id="PS50158"/>
    </source>
</evidence>
<dbReference type="InterPro" id="IPR001878">
    <property type="entry name" value="Znf_CCHC"/>
</dbReference>
<feature type="region of interest" description="Disordered" evidence="2">
    <location>
        <begin position="124"/>
        <end position="148"/>
    </location>
</feature>
<sequence length="248" mass="28941">MLITLSDSFYIQLFCSLRSKRSEMFHSPLVQVLLLDHPYDKITSHRYGLLTDILSHSHAPNIVLSLPDDSYLHMHELVGLRKFPITAIEESKNLTTLSLDELIGNLKVYEEVIKKDSETVKSKREQSRSIALKARKESSDDDSSTFDSEDEEYAMAVRDFKKFFKRRERFVRQPHEERKSFQRNKDDKNGKGERKCFKCGDPDHLVGECPKLSRYQNQKAFVEGSWSDSDEDEENEDEKNNYEKVSYG</sequence>
<keyword evidence="1" id="KW-0862">Zinc</keyword>
<reference evidence="4" key="1">
    <citation type="journal article" date="2022" name="Int. J. Mol. Sci.">
        <title>Draft Genome of Tanacetum Coccineum: Genomic Comparison of Closely Related Tanacetum-Family Plants.</title>
        <authorList>
            <person name="Yamashiro T."/>
            <person name="Shiraishi A."/>
            <person name="Nakayama K."/>
            <person name="Satake H."/>
        </authorList>
    </citation>
    <scope>NUCLEOTIDE SEQUENCE</scope>
</reference>
<dbReference type="InterPro" id="IPR036875">
    <property type="entry name" value="Znf_CCHC_sf"/>
</dbReference>
<feature type="compositionally biased region" description="Acidic residues" evidence="2">
    <location>
        <begin position="139"/>
        <end position="148"/>
    </location>
</feature>
<keyword evidence="1" id="KW-0863">Zinc-finger</keyword>
<keyword evidence="1" id="KW-0479">Metal-binding</keyword>
<evidence type="ECO:0000256" key="2">
    <source>
        <dbReference type="SAM" id="MobiDB-lite"/>
    </source>
</evidence>
<name>A0ABQ5D2U7_9ASTR</name>
<feature type="compositionally biased region" description="Acidic residues" evidence="2">
    <location>
        <begin position="228"/>
        <end position="237"/>
    </location>
</feature>
<accession>A0ABQ5D2U7</accession>
<feature type="domain" description="CCHC-type" evidence="3">
    <location>
        <begin position="194"/>
        <end position="211"/>
    </location>
</feature>
<dbReference type="Proteomes" id="UP001151760">
    <property type="component" value="Unassembled WGS sequence"/>
</dbReference>
<dbReference type="PROSITE" id="PS50158">
    <property type="entry name" value="ZF_CCHC"/>
    <property type="match status" value="1"/>
</dbReference>